<dbReference type="InterPro" id="IPR002810">
    <property type="entry name" value="NfeD-like_C"/>
</dbReference>
<dbReference type="InterPro" id="IPR052165">
    <property type="entry name" value="Membrane_assoc_protease"/>
</dbReference>
<feature type="domain" description="NfeD-like C-terminal" evidence="6">
    <location>
        <begin position="84"/>
        <end position="138"/>
    </location>
</feature>
<comment type="caution">
    <text evidence="7">The sequence shown here is derived from an EMBL/GenBank/DDBJ whole genome shotgun (WGS) entry which is preliminary data.</text>
</comment>
<evidence type="ECO:0000256" key="5">
    <source>
        <dbReference type="SAM" id="Phobius"/>
    </source>
</evidence>
<dbReference type="AlphaFoldDB" id="A0A3P1SHM9"/>
<dbReference type="GO" id="GO:0005886">
    <property type="term" value="C:plasma membrane"/>
    <property type="evidence" value="ECO:0007669"/>
    <property type="project" value="TreeGrafter"/>
</dbReference>
<accession>A0A3P1SHM9</accession>
<evidence type="ECO:0000313" key="8">
    <source>
        <dbReference type="Proteomes" id="UP000280444"/>
    </source>
</evidence>
<keyword evidence="4 5" id="KW-0472">Membrane</keyword>
<dbReference type="Pfam" id="PF01957">
    <property type="entry name" value="NfeD"/>
    <property type="match status" value="1"/>
</dbReference>
<name>A0A3P1SHM9_9ACTO</name>
<dbReference type="SUPFAM" id="SSF141322">
    <property type="entry name" value="NfeD domain-like"/>
    <property type="match status" value="1"/>
</dbReference>
<evidence type="ECO:0000259" key="6">
    <source>
        <dbReference type="Pfam" id="PF01957"/>
    </source>
</evidence>
<evidence type="ECO:0000313" key="7">
    <source>
        <dbReference type="EMBL" id="RRC96275.1"/>
    </source>
</evidence>
<comment type="subcellular location">
    <subcellularLocation>
        <location evidence="1">Membrane</location>
        <topology evidence="1">Multi-pass membrane protein</topology>
    </subcellularLocation>
</comment>
<organism evidence="7 8">
    <name type="scientific">Schaalia canis</name>
    <dbReference type="NCBI Taxonomy" id="100469"/>
    <lineage>
        <taxon>Bacteria</taxon>
        <taxon>Bacillati</taxon>
        <taxon>Actinomycetota</taxon>
        <taxon>Actinomycetes</taxon>
        <taxon>Actinomycetales</taxon>
        <taxon>Actinomycetaceae</taxon>
        <taxon>Schaalia</taxon>
    </lineage>
</organism>
<keyword evidence="3 5" id="KW-1133">Transmembrane helix</keyword>
<dbReference type="EMBL" id="RQZF01000001">
    <property type="protein sequence ID" value="RRC96275.1"/>
    <property type="molecule type" value="Genomic_DNA"/>
</dbReference>
<dbReference type="RefSeq" id="WP_124867698.1">
    <property type="nucleotide sequence ID" value="NZ_RQZF01000001.1"/>
</dbReference>
<evidence type="ECO:0000256" key="4">
    <source>
        <dbReference type="ARBA" id="ARBA00023136"/>
    </source>
</evidence>
<sequence length="158" mass="16224">MSWVWWAIAAVGLGIVELLTVDFIFLMLALAALCAALASALGAPLIVQVAVFAVVALLLLFLVRPWAKAHLARSTPNVHTNAMSLVGMNAVVTHALEGDNGRVRLDGEIWSARTASGACLPVGTAVTVTSIDGATAIVTANETAPADATCVDAPIHSA</sequence>
<proteinExistence type="predicted"/>
<dbReference type="Gene3D" id="2.40.50.140">
    <property type="entry name" value="Nucleic acid-binding proteins"/>
    <property type="match status" value="1"/>
</dbReference>
<feature type="transmembrane region" description="Helical" evidence="5">
    <location>
        <begin position="45"/>
        <end position="63"/>
    </location>
</feature>
<reference evidence="7 8" key="1">
    <citation type="submission" date="2018-11" db="EMBL/GenBank/DDBJ databases">
        <title>Genomes From Bacteria Associated with the Canine Oral Cavity: a Test Case for Automated Genome-Based Taxonomic Assignment.</title>
        <authorList>
            <person name="Coil D.A."/>
            <person name="Jospin G."/>
            <person name="Darling A.E."/>
            <person name="Wallis C."/>
            <person name="Davis I.J."/>
            <person name="Harris S."/>
            <person name="Eisen J.A."/>
            <person name="Holcombe L.J."/>
            <person name="O'Flynn C."/>
        </authorList>
    </citation>
    <scope>NUCLEOTIDE SEQUENCE [LARGE SCALE GENOMIC DNA]</scope>
    <source>
        <strain evidence="7 8">OH770</strain>
    </source>
</reference>
<keyword evidence="8" id="KW-1185">Reference proteome</keyword>
<dbReference type="Proteomes" id="UP000280444">
    <property type="component" value="Unassembled WGS sequence"/>
</dbReference>
<dbReference type="PANTHER" id="PTHR33507:SF3">
    <property type="entry name" value="INNER MEMBRANE PROTEIN YBBJ"/>
    <property type="match status" value="1"/>
</dbReference>
<feature type="transmembrane region" description="Helical" evidence="5">
    <location>
        <begin position="7"/>
        <end position="39"/>
    </location>
</feature>
<keyword evidence="2 5" id="KW-0812">Transmembrane</keyword>
<gene>
    <name evidence="7" type="ORF">EII11_01035</name>
</gene>
<dbReference type="InterPro" id="IPR012340">
    <property type="entry name" value="NA-bd_OB-fold"/>
</dbReference>
<evidence type="ECO:0000256" key="2">
    <source>
        <dbReference type="ARBA" id="ARBA00022692"/>
    </source>
</evidence>
<dbReference type="PANTHER" id="PTHR33507">
    <property type="entry name" value="INNER MEMBRANE PROTEIN YBBJ"/>
    <property type="match status" value="1"/>
</dbReference>
<protein>
    <submittedName>
        <fullName evidence="7">NfeD family protein</fullName>
    </submittedName>
</protein>
<evidence type="ECO:0000256" key="3">
    <source>
        <dbReference type="ARBA" id="ARBA00022989"/>
    </source>
</evidence>
<evidence type="ECO:0000256" key="1">
    <source>
        <dbReference type="ARBA" id="ARBA00004141"/>
    </source>
</evidence>
<dbReference type="OrthoDB" id="3174252at2"/>